<dbReference type="EMBL" id="MT142496">
    <property type="protein sequence ID" value="QJA82802.1"/>
    <property type="molecule type" value="Genomic_DNA"/>
</dbReference>
<dbReference type="AlphaFoldDB" id="A0A6M3IZB5"/>
<reference evidence="2" key="1">
    <citation type="submission" date="2020-03" db="EMBL/GenBank/DDBJ databases">
        <title>The deep terrestrial virosphere.</title>
        <authorList>
            <person name="Holmfeldt K."/>
            <person name="Nilsson E."/>
            <person name="Simone D."/>
            <person name="Lopez-Fernandez M."/>
            <person name="Wu X."/>
            <person name="de Brujin I."/>
            <person name="Lundin D."/>
            <person name="Andersson A."/>
            <person name="Bertilsson S."/>
            <person name="Dopson M."/>
        </authorList>
    </citation>
    <scope>NUCLEOTIDE SEQUENCE</scope>
    <source>
        <strain evidence="3">MM415A00370</strain>
        <strain evidence="2">MM415B00745</strain>
    </source>
</reference>
<name>A0A6M3IZB5_9ZZZZ</name>
<feature type="compositionally biased region" description="Basic and acidic residues" evidence="1">
    <location>
        <begin position="281"/>
        <end position="290"/>
    </location>
</feature>
<feature type="compositionally biased region" description="Basic and acidic residues" evidence="1">
    <location>
        <begin position="115"/>
        <end position="134"/>
    </location>
</feature>
<dbReference type="EMBL" id="MT141477">
    <property type="protein sequence ID" value="QJA62654.1"/>
    <property type="molecule type" value="Genomic_DNA"/>
</dbReference>
<sequence length="298" mass="32727">MVEISALAKEIAETFGKKVKPQSEPEPDGVEGEVKDEQENKPEGGQPDNAPIAESGKGEENVEEKKGAGEEEVKEPSEGSVEFYKKQLEDAQARERELLSNIDNLSRGGEILGYKGDREIPGQPKVEEKPKEEDVGFALTQEDFEKAMDSADGFSNVLKKVYNAGIEASMRSVAKVVPRVVSTQLGLQKTVDTFLADNEDLSVVQSYVGQIVNEMAAKDPNKPLPELLNEAGVEARKRLHLPKMERQSEGAPEPKKTLKPAFGLPNSRGPKGAQNAEELSEQQKHIRDVFPGHFKKPK</sequence>
<gene>
    <name evidence="3" type="ORF">MM415A00370_0019</name>
    <name evidence="2" type="ORF">MM415B00745_0021</name>
</gene>
<accession>A0A6M3IZB5</accession>
<evidence type="ECO:0000313" key="3">
    <source>
        <dbReference type="EMBL" id="QJA82802.1"/>
    </source>
</evidence>
<feature type="region of interest" description="Disordered" evidence="1">
    <location>
        <begin position="13"/>
        <end position="86"/>
    </location>
</feature>
<organism evidence="2">
    <name type="scientific">viral metagenome</name>
    <dbReference type="NCBI Taxonomy" id="1070528"/>
    <lineage>
        <taxon>unclassified sequences</taxon>
        <taxon>metagenomes</taxon>
        <taxon>organismal metagenomes</taxon>
    </lineage>
</organism>
<evidence type="ECO:0000256" key="1">
    <source>
        <dbReference type="SAM" id="MobiDB-lite"/>
    </source>
</evidence>
<feature type="compositionally biased region" description="Basic and acidic residues" evidence="1">
    <location>
        <begin position="242"/>
        <end position="256"/>
    </location>
</feature>
<protein>
    <submittedName>
        <fullName evidence="2">Uncharacterized protein</fullName>
    </submittedName>
</protein>
<feature type="compositionally biased region" description="Basic and acidic residues" evidence="1">
    <location>
        <begin position="32"/>
        <end position="42"/>
    </location>
</feature>
<evidence type="ECO:0000313" key="2">
    <source>
        <dbReference type="EMBL" id="QJA62654.1"/>
    </source>
</evidence>
<feature type="compositionally biased region" description="Basic and acidic residues" evidence="1">
    <location>
        <begin position="56"/>
        <end position="86"/>
    </location>
</feature>
<feature type="region of interest" description="Disordered" evidence="1">
    <location>
        <begin position="235"/>
        <end position="298"/>
    </location>
</feature>
<feature type="region of interest" description="Disordered" evidence="1">
    <location>
        <begin position="110"/>
        <end position="134"/>
    </location>
</feature>
<proteinExistence type="predicted"/>